<comment type="caution">
    <text evidence="1">The sequence shown here is derived from an EMBL/GenBank/DDBJ whole genome shotgun (WGS) entry which is preliminary data.</text>
</comment>
<dbReference type="EMBL" id="JAUTBA010000001">
    <property type="protein sequence ID" value="MDQ1151809.1"/>
    <property type="molecule type" value="Genomic_DNA"/>
</dbReference>
<accession>A0ABU0UAE1</accession>
<evidence type="ECO:0000313" key="2">
    <source>
        <dbReference type="Proteomes" id="UP001244640"/>
    </source>
</evidence>
<protein>
    <submittedName>
        <fullName evidence="1">Uncharacterized protein</fullName>
    </submittedName>
</protein>
<reference evidence="1 2" key="1">
    <citation type="submission" date="2023-07" db="EMBL/GenBank/DDBJ databases">
        <title>Functional and genomic diversity of the sorghum phyllosphere microbiome.</title>
        <authorList>
            <person name="Shade A."/>
        </authorList>
    </citation>
    <scope>NUCLEOTIDE SEQUENCE [LARGE SCALE GENOMIC DNA]</scope>
    <source>
        <strain evidence="1 2">SORGH_AS_0892</strain>
    </source>
</reference>
<organism evidence="1 2">
    <name type="scientific">Sphingobacterium zeae</name>
    <dbReference type="NCBI Taxonomy" id="1776859"/>
    <lineage>
        <taxon>Bacteria</taxon>
        <taxon>Pseudomonadati</taxon>
        <taxon>Bacteroidota</taxon>
        <taxon>Sphingobacteriia</taxon>
        <taxon>Sphingobacteriales</taxon>
        <taxon>Sphingobacteriaceae</taxon>
        <taxon>Sphingobacterium</taxon>
    </lineage>
</organism>
<dbReference type="Proteomes" id="UP001244640">
    <property type="component" value="Unassembled WGS sequence"/>
</dbReference>
<evidence type="ECO:0000313" key="1">
    <source>
        <dbReference type="EMBL" id="MDQ1151809.1"/>
    </source>
</evidence>
<proteinExistence type="predicted"/>
<sequence length="53" mass="6273">MLDVWNDKKLYVFEFELHRIGFSEVEENVGFDTIPDKILLNSDMLRLVLMSIV</sequence>
<keyword evidence="2" id="KW-1185">Reference proteome</keyword>
<gene>
    <name evidence="1" type="ORF">QE382_003793</name>
</gene>
<name>A0ABU0UAE1_9SPHI</name>